<dbReference type="GO" id="GO:0005886">
    <property type="term" value="C:plasma membrane"/>
    <property type="evidence" value="ECO:0007669"/>
    <property type="project" value="UniProtKB-SubCell"/>
</dbReference>
<feature type="transmembrane region" description="Helical" evidence="7">
    <location>
        <begin position="174"/>
        <end position="193"/>
    </location>
</feature>
<feature type="compositionally biased region" description="Basic and acidic residues" evidence="6">
    <location>
        <begin position="596"/>
        <end position="608"/>
    </location>
</feature>
<feature type="transmembrane region" description="Helical" evidence="7">
    <location>
        <begin position="51"/>
        <end position="72"/>
    </location>
</feature>
<sequence>MNKVSFLRRLGNWLTSPRVLALLIGVGGIINVVGVIAAPHGSRRMRMVLDVFSPTVVGLASVATAIVGLVLIALSTGLKHRKRVAWWLAVAMVVMTVLLHVVKGFDFEQSIAGLVVLALLVAGHRHFTGIPDPRSRRSIWTTVILAPLAGITLGTVLLTATARTQAHDTTLVDRIVETVVGMVGISGPVVFIRPHWDDRWFFAMLMIGVFVIITILVALLRSPNGPHSLHPDEENELRSILPMNPRIGSLDYFATRRDRGVMVGASRRAAISYRVVGGVSLAGGDPLGEPGQWGEVVDAWIAEANRYGWLPAVLACGEEAGRLFADRGMEVLHLGDEAIIDVADFSLAGRVMKPVRNTVNHAKRDGVVVDCLRAKDLSALEVAEVRTRADEWRDGPVERGFSMALGRFGDPADGECVLVRARVDGQIVGLLYMVPWGKDGLSLDLMRRSPQAPNGVVESMVTGLVDWGRDNHLAHISLNFAVLRDIFQRGEELGADPVTKVAYNVLMFLSRFLQLDSLYRSNVKYQPRWQPRYICYEPGSLIEVAVACLRAEAFLTLPSFGRRRRQSRKWTELEATEQNARREAGARDGQDDDSDDRVSSKDATRAVGKDLPGVAAAEAVTKGDGTPVGSKDELQGEAAKAADGEAGNESGPGKAGDKAVGDKAVGGEAGNESAEGKAVGDKAAEKGAAAGGNPEASSSEDRGPSGPKAD</sequence>
<keyword evidence="9" id="KW-0030">Aminoacyl-tRNA synthetase</keyword>
<feature type="compositionally biased region" description="Low complexity" evidence="6">
    <location>
        <begin position="686"/>
        <end position="696"/>
    </location>
</feature>
<feature type="compositionally biased region" description="Low complexity" evidence="6">
    <location>
        <begin position="636"/>
        <end position="649"/>
    </location>
</feature>
<proteinExistence type="predicted"/>
<keyword evidence="2" id="KW-1003">Cell membrane</keyword>
<dbReference type="GO" id="GO:0016755">
    <property type="term" value="F:aminoacyltransferase activity"/>
    <property type="evidence" value="ECO:0007669"/>
    <property type="project" value="TreeGrafter"/>
</dbReference>
<evidence type="ECO:0000256" key="3">
    <source>
        <dbReference type="ARBA" id="ARBA00022692"/>
    </source>
</evidence>
<accession>A0A0B7P160</accession>
<dbReference type="GO" id="GO:0055091">
    <property type="term" value="P:phospholipid homeostasis"/>
    <property type="evidence" value="ECO:0007669"/>
    <property type="project" value="TreeGrafter"/>
</dbReference>
<feature type="domain" description="Phosphatidylglycerol lysyltransferase C-terminal" evidence="8">
    <location>
        <begin position="249"/>
        <end position="536"/>
    </location>
</feature>
<feature type="region of interest" description="Disordered" evidence="6">
    <location>
        <begin position="566"/>
        <end position="710"/>
    </location>
</feature>
<dbReference type="GO" id="GO:0004824">
    <property type="term" value="F:lysine-tRNA ligase activity"/>
    <property type="evidence" value="ECO:0007669"/>
    <property type="project" value="UniProtKB-EC"/>
</dbReference>
<keyword evidence="3 7" id="KW-0812">Transmembrane</keyword>
<dbReference type="InterPro" id="IPR024320">
    <property type="entry name" value="LPG_synthase_C"/>
</dbReference>
<keyword evidence="5 7" id="KW-0472">Membrane</keyword>
<feature type="compositionally biased region" description="Basic and acidic residues" evidence="6">
    <location>
        <begin position="579"/>
        <end position="589"/>
    </location>
</feature>
<dbReference type="EMBL" id="LM676444">
    <property type="protein sequence ID" value="CEP27799.1"/>
    <property type="molecule type" value="Genomic_DNA"/>
</dbReference>
<name>A0A0B7P160_PROFF</name>
<evidence type="ECO:0000256" key="7">
    <source>
        <dbReference type="SAM" id="Phobius"/>
    </source>
</evidence>
<dbReference type="AlphaFoldDB" id="A0A0B7P160"/>
<evidence type="ECO:0000259" key="8">
    <source>
        <dbReference type="Pfam" id="PF09924"/>
    </source>
</evidence>
<feature type="transmembrane region" description="Helical" evidence="7">
    <location>
        <begin position="139"/>
        <end position="162"/>
    </location>
</feature>
<evidence type="ECO:0000256" key="1">
    <source>
        <dbReference type="ARBA" id="ARBA00004651"/>
    </source>
</evidence>
<evidence type="ECO:0000313" key="9">
    <source>
        <dbReference type="EMBL" id="CEP27799.1"/>
    </source>
</evidence>
<gene>
    <name evidence="9" type="primary">lysX</name>
    <name evidence="9" type="ORF">PFCIRM138_06060</name>
</gene>
<dbReference type="PANTHER" id="PTHR34697">
    <property type="entry name" value="PHOSPHATIDYLGLYCEROL LYSYLTRANSFERASE"/>
    <property type="match status" value="1"/>
</dbReference>
<dbReference type="Pfam" id="PF09924">
    <property type="entry name" value="LPG_synthase_C"/>
    <property type="match status" value="1"/>
</dbReference>
<dbReference type="EC" id="6.1.1.6" evidence="9"/>
<feature type="compositionally biased region" description="Basic and acidic residues" evidence="6">
    <location>
        <begin position="699"/>
        <end position="710"/>
    </location>
</feature>
<feature type="compositionally biased region" description="Basic and acidic residues" evidence="6">
    <location>
        <begin position="674"/>
        <end position="685"/>
    </location>
</feature>
<evidence type="ECO:0000256" key="4">
    <source>
        <dbReference type="ARBA" id="ARBA00022989"/>
    </source>
</evidence>
<feature type="transmembrane region" description="Helical" evidence="7">
    <location>
        <begin position="109"/>
        <end position="127"/>
    </location>
</feature>
<protein>
    <submittedName>
        <fullName evidence="9">Lysyl-tRNA synthetase</fullName>
        <ecNumber evidence="9">6.1.1.6</ecNumber>
    </submittedName>
</protein>
<evidence type="ECO:0000256" key="2">
    <source>
        <dbReference type="ARBA" id="ARBA00022475"/>
    </source>
</evidence>
<dbReference type="InterPro" id="IPR051211">
    <property type="entry name" value="PG_lysyltransferase"/>
</dbReference>
<keyword evidence="9" id="KW-0436">Ligase</keyword>
<comment type="subcellular location">
    <subcellularLocation>
        <location evidence="1">Cell membrane</location>
        <topology evidence="1">Multi-pass membrane protein</topology>
    </subcellularLocation>
</comment>
<dbReference type="PANTHER" id="PTHR34697:SF2">
    <property type="entry name" value="PHOSPHATIDYLGLYCEROL LYSYLTRANSFERASE"/>
    <property type="match status" value="1"/>
</dbReference>
<organism evidence="9">
    <name type="scientific">Propionibacterium freudenreichii subsp. freudenreichii</name>
    <dbReference type="NCBI Taxonomy" id="66712"/>
    <lineage>
        <taxon>Bacteria</taxon>
        <taxon>Bacillati</taxon>
        <taxon>Actinomycetota</taxon>
        <taxon>Actinomycetes</taxon>
        <taxon>Propionibacteriales</taxon>
        <taxon>Propionibacteriaceae</taxon>
        <taxon>Propionibacterium</taxon>
    </lineage>
</organism>
<keyword evidence="4 7" id="KW-1133">Transmembrane helix</keyword>
<feature type="transmembrane region" description="Helical" evidence="7">
    <location>
        <begin position="84"/>
        <end position="103"/>
    </location>
</feature>
<evidence type="ECO:0000256" key="5">
    <source>
        <dbReference type="ARBA" id="ARBA00023136"/>
    </source>
</evidence>
<reference evidence="9" key="1">
    <citation type="submission" date="2014-08" db="EMBL/GenBank/DDBJ databases">
        <authorList>
            <person name="Falentin Helene"/>
        </authorList>
    </citation>
    <scope>NUCLEOTIDE SEQUENCE</scope>
</reference>
<feature type="transmembrane region" description="Helical" evidence="7">
    <location>
        <begin position="200"/>
        <end position="220"/>
    </location>
</feature>
<feature type="transmembrane region" description="Helical" evidence="7">
    <location>
        <begin position="20"/>
        <end position="39"/>
    </location>
</feature>
<evidence type="ECO:0000256" key="6">
    <source>
        <dbReference type="SAM" id="MobiDB-lite"/>
    </source>
</evidence>